<dbReference type="InterPro" id="IPR018968">
    <property type="entry name" value="Phasin"/>
</dbReference>
<gene>
    <name evidence="2" type="ORF">F2Q65_02315</name>
</gene>
<dbReference type="AlphaFoldDB" id="A0A5M8FU79"/>
<accession>A0A5M8FU79</accession>
<dbReference type="EMBL" id="VWXX01000002">
    <property type="protein sequence ID" value="KAA6187378.1"/>
    <property type="molecule type" value="Genomic_DNA"/>
</dbReference>
<dbReference type="RefSeq" id="WP_150090003.1">
    <property type="nucleotide sequence ID" value="NZ_JBFUOH010000095.1"/>
</dbReference>
<evidence type="ECO:0000259" key="1">
    <source>
        <dbReference type="Pfam" id="PF09361"/>
    </source>
</evidence>
<sequence>MSTNTNMLNTYNDMANKSVDQMNALGELNLKIAEKMVARQMDMMNMFVEQSVRMMKLATEAKGYNEYYKGQVEMTKDIADKMMSESKANMHMAGEIRDEYRGWFDGAMSEMKNNSATIRNAVTA</sequence>
<dbReference type="Pfam" id="PF09361">
    <property type="entry name" value="Phasin_2"/>
    <property type="match status" value="1"/>
</dbReference>
<comment type="caution">
    <text evidence="2">The sequence shown here is derived from an EMBL/GenBank/DDBJ whole genome shotgun (WGS) entry which is preliminary data.</text>
</comment>
<keyword evidence="3" id="KW-1185">Reference proteome</keyword>
<dbReference type="OrthoDB" id="7061308at2"/>
<evidence type="ECO:0000313" key="2">
    <source>
        <dbReference type="EMBL" id="KAA6187378.1"/>
    </source>
</evidence>
<name>A0A5M8FU79_9GAMM</name>
<organism evidence="2 3">
    <name type="scientific">Thiohalocapsa marina</name>
    <dbReference type="NCBI Taxonomy" id="424902"/>
    <lineage>
        <taxon>Bacteria</taxon>
        <taxon>Pseudomonadati</taxon>
        <taxon>Pseudomonadota</taxon>
        <taxon>Gammaproteobacteria</taxon>
        <taxon>Chromatiales</taxon>
        <taxon>Chromatiaceae</taxon>
        <taxon>Thiohalocapsa</taxon>
    </lineage>
</organism>
<feature type="domain" description="Phasin" evidence="1">
    <location>
        <begin position="12"/>
        <end position="100"/>
    </location>
</feature>
<reference evidence="2 3" key="1">
    <citation type="submission" date="2019-09" db="EMBL/GenBank/DDBJ databases">
        <title>Whole-genome sequence of the purple sulfur bacterium Thiohalocapsa marina DSM 19078.</title>
        <authorList>
            <person name="Kyndt J.A."/>
            <person name="Meyer T.E."/>
        </authorList>
    </citation>
    <scope>NUCLEOTIDE SEQUENCE [LARGE SCALE GENOMIC DNA]</scope>
    <source>
        <strain evidence="2 3">DSM 19078</strain>
    </source>
</reference>
<evidence type="ECO:0000313" key="3">
    <source>
        <dbReference type="Proteomes" id="UP000322981"/>
    </source>
</evidence>
<protein>
    <submittedName>
        <fullName evidence="2">Phasin family protein</fullName>
    </submittedName>
</protein>
<proteinExistence type="predicted"/>
<dbReference type="Proteomes" id="UP000322981">
    <property type="component" value="Unassembled WGS sequence"/>
</dbReference>